<evidence type="ECO:0008006" key="4">
    <source>
        <dbReference type="Google" id="ProtNLM"/>
    </source>
</evidence>
<organism evidence="2 3">
    <name type="scientific">Silvibacterium bohemicum</name>
    <dbReference type="NCBI Taxonomy" id="1577686"/>
    <lineage>
        <taxon>Bacteria</taxon>
        <taxon>Pseudomonadati</taxon>
        <taxon>Acidobacteriota</taxon>
        <taxon>Terriglobia</taxon>
        <taxon>Terriglobales</taxon>
        <taxon>Acidobacteriaceae</taxon>
        <taxon>Silvibacterium</taxon>
    </lineage>
</organism>
<dbReference type="Pfam" id="PF10134">
    <property type="entry name" value="RPA"/>
    <property type="match status" value="1"/>
</dbReference>
<evidence type="ECO:0000256" key="1">
    <source>
        <dbReference type="SAM" id="MobiDB-lite"/>
    </source>
</evidence>
<keyword evidence="3" id="KW-1185">Reference proteome</keyword>
<accession>A0A841K8D1</accession>
<name>A0A841K8D1_9BACT</name>
<comment type="caution">
    <text evidence="2">The sequence shown here is derived from an EMBL/GenBank/DDBJ whole genome shotgun (WGS) entry which is preliminary data.</text>
</comment>
<sequence>MPADSTNPDDHLLPAKHANGDLFICDVADAALKDLIPQMEHPFFSLSKQKDTKIRRYEHNGNWLEIVPSVKGLATIYDKDILIYCISQIMEKLKRQEKVSQRVKITSYDLLIFTNRGTSGRDYERLVEAIDRLAGTRITTNIRTGDEEQRESFGLIDAAAIRRKHGLDGRLLWVEIKLSDWVFNAIRGQEVLTLHRDYFRLGKTLERRIYELARKHCGRQSSWQISLETLLKKSGSQSSLNRFRQHLKEIAQHDHLPDYRLIFDEAKDMVGLFNRDNAWVEKPLPSSSDDESLPPLPEEAYEEGRAAAPGYDIHALERDWRGFWEDSGKPTLTNPSAAFVGFCRSRHKRAPISRETHREPDQRPARAQRRKAR</sequence>
<proteinExistence type="predicted"/>
<dbReference type="Gene3D" id="1.10.10.10">
    <property type="entry name" value="Winged helix-like DNA-binding domain superfamily/Winged helix DNA-binding domain"/>
    <property type="match status" value="1"/>
</dbReference>
<dbReference type="EMBL" id="JACHEK010000011">
    <property type="protein sequence ID" value="MBB6146828.1"/>
    <property type="molecule type" value="Genomic_DNA"/>
</dbReference>
<dbReference type="InterPro" id="IPR018777">
    <property type="entry name" value="Replication_initiator_prot_A"/>
</dbReference>
<gene>
    <name evidence="2" type="ORF">HNQ77_004809</name>
</gene>
<feature type="region of interest" description="Disordered" evidence="1">
    <location>
        <begin position="348"/>
        <end position="373"/>
    </location>
</feature>
<feature type="compositionally biased region" description="Basic and acidic residues" evidence="1">
    <location>
        <begin position="352"/>
        <end position="364"/>
    </location>
</feature>
<dbReference type="OrthoDB" id="581589at2"/>
<protein>
    <recommendedName>
        <fullName evidence="4">Plasmid replication initiator RepA</fullName>
    </recommendedName>
</protein>
<evidence type="ECO:0000313" key="2">
    <source>
        <dbReference type="EMBL" id="MBB6146828.1"/>
    </source>
</evidence>
<reference evidence="2 3" key="1">
    <citation type="submission" date="2020-08" db="EMBL/GenBank/DDBJ databases">
        <title>Genomic Encyclopedia of Type Strains, Phase IV (KMG-IV): sequencing the most valuable type-strain genomes for metagenomic binning, comparative biology and taxonomic classification.</title>
        <authorList>
            <person name="Goeker M."/>
        </authorList>
    </citation>
    <scope>NUCLEOTIDE SEQUENCE [LARGE SCALE GENOMIC DNA]</scope>
    <source>
        <strain evidence="2 3">DSM 103733</strain>
    </source>
</reference>
<dbReference type="RefSeq" id="WP_082125784.1">
    <property type="nucleotide sequence ID" value="NZ_JACHEK010000011.1"/>
</dbReference>
<dbReference type="AlphaFoldDB" id="A0A841K8D1"/>
<evidence type="ECO:0000313" key="3">
    <source>
        <dbReference type="Proteomes" id="UP000538666"/>
    </source>
</evidence>
<dbReference type="InterPro" id="IPR036388">
    <property type="entry name" value="WH-like_DNA-bd_sf"/>
</dbReference>
<dbReference type="Proteomes" id="UP000538666">
    <property type="component" value="Unassembled WGS sequence"/>
</dbReference>